<dbReference type="EMBL" id="QXGE01004284">
    <property type="protein sequence ID" value="KAE9271218.1"/>
    <property type="molecule type" value="Genomic_DNA"/>
</dbReference>
<sequence length="110" mass="11610">PDDTVTETSVTDDTRDDLNVLDDPKDTDGLDDLADNILKASANDTEPEPDADAEADSAWMISATDSEPDTGADPGRWTKAGVSVGRRPAELCALATTATLTQSNFSHAIF</sequence>
<reference evidence="5 6" key="1">
    <citation type="submission" date="2018-08" db="EMBL/GenBank/DDBJ databases">
        <title>Genomic investigation of the strawberry pathogen Phytophthora fragariae indicates pathogenicity is determined by transcriptional variation in three key races.</title>
        <authorList>
            <person name="Adams T.M."/>
            <person name="Armitage A.D."/>
            <person name="Sobczyk M.K."/>
            <person name="Bates H.J."/>
            <person name="Dunwell J.M."/>
            <person name="Nellist C.F."/>
            <person name="Harrison R.J."/>
        </authorList>
    </citation>
    <scope>NUCLEOTIDE SEQUENCE [LARGE SCALE GENOMIC DNA]</scope>
    <source>
        <strain evidence="4 5">A4</strain>
        <strain evidence="3 6">NOV-71</strain>
        <strain evidence="2 7">ONT-3</strain>
    </source>
</reference>
<feature type="compositionally biased region" description="Basic and acidic residues" evidence="1">
    <location>
        <begin position="12"/>
        <end position="28"/>
    </location>
</feature>
<dbReference type="AlphaFoldDB" id="A0A6A4BBZ4"/>
<evidence type="ECO:0000256" key="1">
    <source>
        <dbReference type="SAM" id="MobiDB-lite"/>
    </source>
</evidence>
<dbReference type="Proteomes" id="UP000441208">
    <property type="component" value="Unassembled WGS sequence"/>
</dbReference>
<evidence type="ECO:0000313" key="7">
    <source>
        <dbReference type="Proteomes" id="UP000488956"/>
    </source>
</evidence>
<feature type="compositionally biased region" description="Low complexity" evidence="1">
    <location>
        <begin position="1"/>
        <end position="11"/>
    </location>
</feature>
<dbReference type="EMBL" id="QXFZ01004083">
    <property type="protein sequence ID" value="KAE9065802.1"/>
    <property type="molecule type" value="Genomic_DNA"/>
</dbReference>
<evidence type="ECO:0000313" key="3">
    <source>
        <dbReference type="EMBL" id="KAE9065802.1"/>
    </source>
</evidence>
<feature type="region of interest" description="Disordered" evidence="1">
    <location>
        <begin position="1"/>
        <end position="32"/>
    </location>
</feature>
<accession>A0A6A4BBZ4</accession>
<dbReference type="Proteomes" id="UP000437068">
    <property type="component" value="Unassembled WGS sequence"/>
</dbReference>
<evidence type="ECO:0000313" key="2">
    <source>
        <dbReference type="EMBL" id="KAE9064824.1"/>
    </source>
</evidence>
<protein>
    <submittedName>
        <fullName evidence="4">Uncharacterized protein</fullName>
    </submittedName>
</protein>
<evidence type="ECO:0000313" key="6">
    <source>
        <dbReference type="Proteomes" id="UP000441208"/>
    </source>
</evidence>
<name>A0A6A4BBZ4_9STRA</name>
<dbReference type="EMBL" id="QXFX01004250">
    <property type="protein sequence ID" value="KAE9064824.1"/>
    <property type="molecule type" value="Genomic_DNA"/>
</dbReference>
<dbReference type="Proteomes" id="UP000488956">
    <property type="component" value="Unassembled WGS sequence"/>
</dbReference>
<organism evidence="4 5">
    <name type="scientific">Phytophthora fragariae</name>
    <dbReference type="NCBI Taxonomy" id="53985"/>
    <lineage>
        <taxon>Eukaryota</taxon>
        <taxon>Sar</taxon>
        <taxon>Stramenopiles</taxon>
        <taxon>Oomycota</taxon>
        <taxon>Peronosporomycetes</taxon>
        <taxon>Peronosporales</taxon>
        <taxon>Peronosporaceae</taxon>
        <taxon>Phytophthora</taxon>
    </lineage>
</organism>
<proteinExistence type="predicted"/>
<gene>
    <name evidence="4" type="ORF">PF001_g28474</name>
    <name evidence="3" type="ORF">PF007_g28722</name>
    <name evidence="2" type="ORF">PF010_g28462</name>
</gene>
<evidence type="ECO:0000313" key="5">
    <source>
        <dbReference type="Proteomes" id="UP000437068"/>
    </source>
</evidence>
<feature type="non-terminal residue" evidence="4">
    <location>
        <position position="1"/>
    </location>
</feature>
<comment type="caution">
    <text evidence="4">The sequence shown here is derived from an EMBL/GenBank/DDBJ whole genome shotgun (WGS) entry which is preliminary data.</text>
</comment>
<evidence type="ECO:0000313" key="4">
    <source>
        <dbReference type="EMBL" id="KAE9271218.1"/>
    </source>
</evidence>